<dbReference type="Pfam" id="PF02702">
    <property type="entry name" value="KdpD"/>
    <property type="match status" value="1"/>
</dbReference>
<keyword evidence="9" id="KW-0067">ATP-binding</keyword>
<evidence type="ECO:0000256" key="8">
    <source>
        <dbReference type="ARBA" id="ARBA00022777"/>
    </source>
</evidence>
<dbReference type="Gene3D" id="3.30.565.10">
    <property type="entry name" value="Histidine kinase-like ATPase, C-terminal domain"/>
    <property type="match status" value="1"/>
</dbReference>
<dbReference type="CDD" id="cd00082">
    <property type="entry name" value="HisKA"/>
    <property type="match status" value="1"/>
</dbReference>
<dbReference type="Pfam" id="PF02518">
    <property type="entry name" value="HATPase_c"/>
    <property type="match status" value="1"/>
</dbReference>
<dbReference type="SMART" id="SM00387">
    <property type="entry name" value="HATPase_c"/>
    <property type="match status" value="1"/>
</dbReference>
<dbReference type="InterPro" id="IPR038318">
    <property type="entry name" value="KdpD_sf"/>
</dbReference>
<gene>
    <name evidence="15" type="primary">kdpD</name>
    <name evidence="15" type="ORF">GCM10007425_00640</name>
</gene>
<dbReference type="InterPro" id="IPR027417">
    <property type="entry name" value="P-loop_NTPase"/>
</dbReference>
<dbReference type="InterPro" id="IPR003661">
    <property type="entry name" value="HisK_dim/P_dom"/>
</dbReference>
<dbReference type="GO" id="GO:0000155">
    <property type="term" value="F:phosphorelay sensor kinase activity"/>
    <property type="evidence" value="ECO:0007669"/>
    <property type="project" value="InterPro"/>
</dbReference>
<dbReference type="InterPro" id="IPR052023">
    <property type="entry name" value="Histidine_kinase_KdpD"/>
</dbReference>
<feature type="domain" description="Histidine kinase" evidence="14">
    <location>
        <begin position="655"/>
        <end position="871"/>
    </location>
</feature>
<proteinExistence type="predicted"/>
<sequence length="875" mass="98479">MVQPIQKRGHLKLFLGYAAGVGKTYSMLQAAHQLQHMGVDIVVGYIEPHARPDTTMLLDGLEVIPPEVVIYRGKSFKEVPLDAILKRQPAIVLIDELAHTNVPTQRHRKRYGDIEELLAHGIDVYATLNIQHIESLHDMVEDITKIQVQERVPDQILDHAQQIKIVDIAPEELLQRLQQGKIYSPVQAQKAQQSFFTLDNLIALREITLRRVADTIYHKKYEENVAIAQTDEHILVGLSSSPTNAKVIRSAARLAQALHAKFTALYVQTEANSINKRLQQHITLAEQLHAEIVVIQDDDVAAALANFAKVSGVTKLVVGKTILRKNWWRFHLTMSERIATLAPKLALHIVPDEENQIKEKPLSLPAVKITPTDFMKMAVVFSITSVVGLIVHHYLLSEANIITLFILSIVILSLWTTSSFMPFISSLLAVLLFNFLFTEPKLSFQAYHQDYPVTFSIMFIAGFITTSLMKRIKSQQEMAVRKAYRTEILLEANHVLQQAQTKTMLIQKGLLQLSKLVELPIQLYVFDDKPTTHFVSYLALTEQQTTTVKKDLHNVNEQGVVNWVQLNQQIAGITTDTFPEAKAYYVPLVTTQKVLGIIAIPLNKAQPLPSFEKDILHAMINDFSLALEKEYLQQENEKAQKQAAIEQARANLLRAVSHDLRTPLTSIAGNADLLRKSSNQLAHTQQNAISEAIYMDAKWLIQMVENLLAVSRLEEGKLALQKEVELIEDLIKEAIERTNSYHAKHTIRYEVVPELLFGVVDARLIIQVLINLLDNAIHYTPPTSTITIRAYVKEQILIDVEDDGHGLDEATKSTIFKPFITGKKYTADARRGLGLGLSLCKTIVALHDGEIGVRDASPHGTIFYFSLPKGEIKHE</sequence>
<evidence type="ECO:0000256" key="13">
    <source>
        <dbReference type="SAM" id="Phobius"/>
    </source>
</evidence>
<dbReference type="InterPro" id="IPR005467">
    <property type="entry name" value="His_kinase_dom"/>
</dbReference>
<dbReference type="InterPro" id="IPR014729">
    <property type="entry name" value="Rossmann-like_a/b/a_fold"/>
</dbReference>
<dbReference type="SUPFAM" id="SSF47384">
    <property type="entry name" value="Homodimeric domain of signal transducing histidine kinase"/>
    <property type="match status" value="1"/>
</dbReference>
<dbReference type="EC" id="2.7.13.3" evidence="3"/>
<dbReference type="SMART" id="SM00388">
    <property type="entry name" value="HisKA"/>
    <property type="match status" value="1"/>
</dbReference>
<dbReference type="Pfam" id="PF00512">
    <property type="entry name" value="HisKA"/>
    <property type="match status" value="1"/>
</dbReference>
<dbReference type="InterPro" id="IPR029016">
    <property type="entry name" value="GAF-like_dom_sf"/>
</dbReference>
<dbReference type="InterPro" id="IPR025201">
    <property type="entry name" value="KdpD_TM"/>
</dbReference>
<dbReference type="InterPro" id="IPR036890">
    <property type="entry name" value="HATPase_C_sf"/>
</dbReference>
<dbReference type="FunFam" id="3.40.50.300:FF:000483">
    <property type="entry name" value="Sensor histidine kinase KdpD"/>
    <property type="match status" value="1"/>
</dbReference>
<evidence type="ECO:0000256" key="10">
    <source>
        <dbReference type="ARBA" id="ARBA00022989"/>
    </source>
</evidence>
<dbReference type="SUPFAM" id="SSF55874">
    <property type="entry name" value="ATPase domain of HSP90 chaperone/DNA topoisomerase II/histidine kinase"/>
    <property type="match status" value="1"/>
</dbReference>
<evidence type="ECO:0000313" key="15">
    <source>
        <dbReference type="EMBL" id="GGG10169.1"/>
    </source>
</evidence>
<evidence type="ECO:0000256" key="5">
    <source>
        <dbReference type="ARBA" id="ARBA00022679"/>
    </source>
</evidence>
<dbReference type="CDD" id="cd00075">
    <property type="entry name" value="HATPase"/>
    <property type="match status" value="1"/>
</dbReference>
<dbReference type="GO" id="GO:0005737">
    <property type="term" value="C:cytoplasm"/>
    <property type="evidence" value="ECO:0007669"/>
    <property type="project" value="UniProtKB-ARBA"/>
</dbReference>
<dbReference type="PROSITE" id="PS50109">
    <property type="entry name" value="HIS_KIN"/>
    <property type="match status" value="1"/>
</dbReference>
<keyword evidence="10 13" id="KW-1133">Transmembrane helix</keyword>
<dbReference type="CDD" id="cd01987">
    <property type="entry name" value="USP_KdpD-like"/>
    <property type="match status" value="1"/>
</dbReference>
<evidence type="ECO:0000256" key="4">
    <source>
        <dbReference type="ARBA" id="ARBA00022553"/>
    </source>
</evidence>
<dbReference type="Gene3D" id="3.40.50.620">
    <property type="entry name" value="HUPs"/>
    <property type="match status" value="1"/>
</dbReference>
<dbReference type="PANTHER" id="PTHR45569:SF1">
    <property type="entry name" value="SENSOR PROTEIN KDPD"/>
    <property type="match status" value="1"/>
</dbReference>
<dbReference type="SUPFAM" id="SSF52402">
    <property type="entry name" value="Adenine nucleotide alpha hydrolases-like"/>
    <property type="match status" value="1"/>
</dbReference>
<accession>A0A917D2S0</accession>
<dbReference type="InterPro" id="IPR004358">
    <property type="entry name" value="Sig_transdc_His_kin-like_C"/>
</dbReference>
<organism evidence="15 16">
    <name type="scientific">Lysinibacillus alkalisoli</name>
    <dbReference type="NCBI Taxonomy" id="1911548"/>
    <lineage>
        <taxon>Bacteria</taxon>
        <taxon>Bacillati</taxon>
        <taxon>Bacillota</taxon>
        <taxon>Bacilli</taxon>
        <taxon>Bacillales</taxon>
        <taxon>Bacillaceae</taxon>
        <taxon>Lysinibacillus</taxon>
    </lineage>
</organism>
<dbReference type="AlphaFoldDB" id="A0A917D2S0"/>
<dbReference type="GO" id="GO:0005886">
    <property type="term" value="C:plasma membrane"/>
    <property type="evidence" value="ECO:0007669"/>
    <property type="project" value="TreeGrafter"/>
</dbReference>
<comment type="caution">
    <text evidence="15">The sequence shown here is derived from an EMBL/GenBank/DDBJ whole genome shotgun (WGS) entry which is preliminary data.</text>
</comment>
<feature type="transmembrane region" description="Helical" evidence="13">
    <location>
        <begin position="402"/>
        <end position="433"/>
    </location>
</feature>
<evidence type="ECO:0000256" key="6">
    <source>
        <dbReference type="ARBA" id="ARBA00022692"/>
    </source>
</evidence>
<keyword evidence="8" id="KW-0418">Kinase</keyword>
<dbReference type="Pfam" id="PF13493">
    <property type="entry name" value="DUF4118"/>
    <property type="match status" value="1"/>
</dbReference>
<dbReference type="SUPFAM" id="SSF52540">
    <property type="entry name" value="P-loop containing nucleoside triphosphate hydrolases"/>
    <property type="match status" value="1"/>
</dbReference>
<evidence type="ECO:0000256" key="2">
    <source>
        <dbReference type="ARBA" id="ARBA00004141"/>
    </source>
</evidence>
<keyword evidence="12 13" id="KW-0472">Membrane</keyword>
<protein>
    <recommendedName>
        <fullName evidence="3">histidine kinase</fullName>
        <ecNumber evidence="3">2.7.13.3</ecNumber>
    </recommendedName>
</protein>
<evidence type="ECO:0000259" key="14">
    <source>
        <dbReference type="PROSITE" id="PS50109"/>
    </source>
</evidence>
<keyword evidence="11" id="KW-0902">Two-component regulatory system</keyword>
<comment type="subcellular location">
    <subcellularLocation>
        <location evidence="2">Membrane</location>
        <topology evidence="2">Multi-pass membrane protein</topology>
    </subcellularLocation>
</comment>
<dbReference type="InterPro" id="IPR003852">
    <property type="entry name" value="Sig_transdc_His_kinase_KdpD_N"/>
</dbReference>
<dbReference type="InterPro" id="IPR036097">
    <property type="entry name" value="HisK_dim/P_sf"/>
</dbReference>
<dbReference type="Gene3D" id="1.20.120.620">
    <property type="entry name" value="Backbone structure of the membrane domain of e. Coli histidine kinase receptor kdpd"/>
    <property type="match status" value="1"/>
</dbReference>
<feature type="transmembrane region" description="Helical" evidence="13">
    <location>
        <begin position="453"/>
        <end position="472"/>
    </location>
</feature>
<evidence type="ECO:0000256" key="7">
    <source>
        <dbReference type="ARBA" id="ARBA00022741"/>
    </source>
</evidence>
<evidence type="ECO:0000256" key="3">
    <source>
        <dbReference type="ARBA" id="ARBA00012438"/>
    </source>
</evidence>
<keyword evidence="16" id="KW-1185">Reference proteome</keyword>
<feature type="transmembrane region" description="Helical" evidence="13">
    <location>
        <begin position="374"/>
        <end position="395"/>
    </location>
</feature>
<name>A0A917D2S0_9BACI</name>
<reference evidence="15" key="1">
    <citation type="journal article" date="2014" name="Int. J. Syst. Evol. Microbiol.">
        <title>Complete genome sequence of Corynebacterium casei LMG S-19264T (=DSM 44701T), isolated from a smear-ripened cheese.</title>
        <authorList>
            <consortium name="US DOE Joint Genome Institute (JGI-PGF)"/>
            <person name="Walter F."/>
            <person name="Albersmeier A."/>
            <person name="Kalinowski J."/>
            <person name="Ruckert C."/>
        </authorList>
    </citation>
    <scope>NUCLEOTIDE SEQUENCE</scope>
    <source>
        <strain evidence="15">CGMCC 1.15760</strain>
    </source>
</reference>
<keyword evidence="7" id="KW-0547">Nucleotide-binding</keyword>
<dbReference type="GO" id="GO:0005524">
    <property type="term" value="F:ATP binding"/>
    <property type="evidence" value="ECO:0007669"/>
    <property type="project" value="UniProtKB-KW"/>
</dbReference>
<dbReference type="Proteomes" id="UP000616608">
    <property type="component" value="Unassembled WGS sequence"/>
</dbReference>
<dbReference type="RefSeq" id="WP_188613020.1">
    <property type="nucleotide sequence ID" value="NZ_BMJT01000001.1"/>
</dbReference>
<dbReference type="Gene3D" id="3.40.50.300">
    <property type="entry name" value="P-loop containing nucleotide triphosphate hydrolases"/>
    <property type="match status" value="1"/>
</dbReference>
<keyword evidence="5" id="KW-0808">Transferase</keyword>
<evidence type="ECO:0000256" key="11">
    <source>
        <dbReference type="ARBA" id="ARBA00023012"/>
    </source>
</evidence>
<dbReference type="Gene3D" id="3.30.450.40">
    <property type="match status" value="1"/>
</dbReference>
<comment type="catalytic activity">
    <reaction evidence="1">
        <text>ATP + protein L-histidine = ADP + protein N-phospho-L-histidine.</text>
        <dbReference type="EC" id="2.7.13.3"/>
    </reaction>
</comment>
<evidence type="ECO:0000256" key="1">
    <source>
        <dbReference type="ARBA" id="ARBA00000085"/>
    </source>
</evidence>
<dbReference type="PRINTS" id="PR00344">
    <property type="entry name" value="BCTRLSENSOR"/>
</dbReference>
<evidence type="ECO:0000256" key="12">
    <source>
        <dbReference type="ARBA" id="ARBA00023136"/>
    </source>
</evidence>
<keyword evidence="4" id="KW-0597">Phosphoprotein</keyword>
<dbReference type="InterPro" id="IPR003594">
    <property type="entry name" value="HATPase_dom"/>
</dbReference>
<evidence type="ECO:0000313" key="16">
    <source>
        <dbReference type="Proteomes" id="UP000616608"/>
    </source>
</evidence>
<dbReference type="Gene3D" id="1.10.287.130">
    <property type="match status" value="1"/>
</dbReference>
<evidence type="ECO:0000256" key="9">
    <source>
        <dbReference type="ARBA" id="ARBA00022840"/>
    </source>
</evidence>
<dbReference type="EMBL" id="BMJT01000001">
    <property type="protein sequence ID" value="GGG10169.1"/>
    <property type="molecule type" value="Genomic_DNA"/>
</dbReference>
<dbReference type="PANTHER" id="PTHR45569">
    <property type="entry name" value="SENSOR PROTEIN KDPD"/>
    <property type="match status" value="1"/>
</dbReference>
<keyword evidence="6 13" id="KW-0812">Transmembrane</keyword>
<reference evidence="15" key="2">
    <citation type="submission" date="2020-09" db="EMBL/GenBank/DDBJ databases">
        <authorList>
            <person name="Sun Q."/>
            <person name="Zhou Y."/>
        </authorList>
    </citation>
    <scope>NUCLEOTIDE SEQUENCE</scope>
    <source>
        <strain evidence="15">CGMCC 1.15760</strain>
    </source>
</reference>